<dbReference type="PROSITE" id="PS50011">
    <property type="entry name" value="PROTEIN_KINASE_DOM"/>
    <property type="match status" value="1"/>
</dbReference>
<organism evidence="6 7">
    <name type="scientific">Myxococcus fulvus</name>
    <dbReference type="NCBI Taxonomy" id="33"/>
    <lineage>
        <taxon>Bacteria</taxon>
        <taxon>Pseudomonadati</taxon>
        <taxon>Myxococcota</taxon>
        <taxon>Myxococcia</taxon>
        <taxon>Myxococcales</taxon>
        <taxon>Cystobacterineae</taxon>
        <taxon>Myxococcaceae</taxon>
        <taxon>Myxococcus</taxon>
    </lineage>
</organism>
<dbReference type="InterPro" id="IPR017441">
    <property type="entry name" value="Protein_kinase_ATP_BS"/>
</dbReference>
<dbReference type="Gene3D" id="1.10.510.10">
    <property type="entry name" value="Transferase(Phosphotransferase) domain 1"/>
    <property type="match status" value="1"/>
</dbReference>
<keyword evidence="7" id="KW-1185">Reference proteome</keyword>
<keyword evidence="6" id="KW-0723">Serine/threonine-protein kinase</keyword>
<dbReference type="PROSITE" id="PS00108">
    <property type="entry name" value="PROTEIN_KINASE_ST"/>
    <property type="match status" value="1"/>
</dbReference>
<evidence type="ECO:0000313" key="7">
    <source>
        <dbReference type="Proteomes" id="UP000183760"/>
    </source>
</evidence>
<name>A0ABY1CX60_MYXFU</name>
<keyword evidence="6" id="KW-0418">Kinase</keyword>
<dbReference type="InterPro" id="IPR011009">
    <property type="entry name" value="Kinase-like_dom_sf"/>
</dbReference>
<dbReference type="InterPro" id="IPR000719">
    <property type="entry name" value="Prot_kinase_dom"/>
</dbReference>
<dbReference type="InterPro" id="IPR019734">
    <property type="entry name" value="TPR_rpt"/>
</dbReference>
<keyword evidence="3" id="KW-0802">TPR repeat</keyword>
<comment type="caution">
    <text evidence="6">The sequence shown here is derived from an EMBL/GenBank/DDBJ whole genome shotgun (WGS) entry which is preliminary data.</text>
</comment>
<evidence type="ECO:0000259" key="5">
    <source>
        <dbReference type="PROSITE" id="PS50011"/>
    </source>
</evidence>
<dbReference type="EMBL" id="FOIB01000020">
    <property type="protein sequence ID" value="SEU42674.1"/>
    <property type="molecule type" value="Genomic_DNA"/>
</dbReference>
<dbReference type="Pfam" id="PF13191">
    <property type="entry name" value="AAA_16"/>
    <property type="match status" value="1"/>
</dbReference>
<dbReference type="CDD" id="cd14014">
    <property type="entry name" value="STKc_PknB_like"/>
    <property type="match status" value="1"/>
</dbReference>
<dbReference type="SUPFAM" id="SSF56112">
    <property type="entry name" value="Protein kinase-like (PK-like)"/>
    <property type="match status" value="1"/>
</dbReference>
<dbReference type="PROSITE" id="PS00107">
    <property type="entry name" value="PROTEIN_KINASE_ATP"/>
    <property type="match status" value="1"/>
</dbReference>
<dbReference type="PANTHER" id="PTHR16305:SF28">
    <property type="entry name" value="GUANYLATE CYCLASE DOMAIN-CONTAINING PROTEIN"/>
    <property type="match status" value="1"/>
</dbReference>
<dbReference type="SMART" id="SM00220">
    <property type="entry name" value="S_TKc"/>
    <property type="match status" value="1"/>
</dbReference>
<dbReference type="GO" id="GO:0004674">
    <property type="term" value="F:protein serine/threonine kinase activity"/>
    <property type="evidence" value="ECO:0007669"/>
    <property type="project" value="UniProtKB-KW"/>
</dbReference>
<evidence type="ECO:0000256" key="2">
    <source>
        <dbReference type="ARBA" id="ARBA00022840"/>
    </source>
</evidence>
<keyword evidence="1 4" id="KW-0547">Nucleotide-binding</keyword>
<protein>
    <submittedName>
        <fullName evidence="6">Serine/threonine protein kinase</fullName>
    </submittedName>
</protein>
<dbReference type="SUPFAM" id="SSF48452">
    <property type="entry name" value="TPR-like"/>
    <property type="match status" value="1"/>
</dbReference>
<feature type="repeat" description="TPR" evidence="3">
    <location>
        <begin position="789"/>
        <end position="822"/>
    </location>
</feature>
<evidence type="ECO:0000256" key="1">
    <source>
        <dbReference type="ARBA" id="ARBA00022741"/>
    </source>
</evidence>
<dbReference type="Proteomes" id="UP000183760">
    <property type="component" value="Unassembled WGS sequence"/>
</dbReference>
<gene>
    <name evidence="6" type="ORF">SAMN05443572_12026</name>
</gene>
<keyword evidence="6" id="KW-0808">Transferase</keyword>
<sequence>MSARVGSTKAAGRGPFAPWEGLGALGPYQLVEKLGQGGMGVVYRAVHRDSGEAVAVKTVRVAAESLLAGLRREIHALGRLHHPGVVRILGQGVQDGWPWYAMELLQGQTLRGHLDALRARREAGDAPALGPLLTVLRRLCVPLALLHGHGIVHRDLKPENVFLRQDGAPVLMDFGFAAQVGASRGREVLEAGGAIVGSEAYMAPEQVRGEFVDARTDLYALGCVLYEVATGQPPFTDSRAGTLAFQHVQRAPVPPSQRVAGLPEGLDALVLRLLEKRPEDRLGYAEDVARALASLGAEDSPHAAASRASTYLYRPGFSGRGEALGVLRRAIDRARDGQGGCVYLGGERGVGKTRLALEVTAEAAWRGLGVVTGECVPLEAGGGETRGAPLHPFRPLLLAVADRCRELGAEETARLLGRHGKVLAALEHGLADLPGLEALPEPPPLAVPAARTRLLDALRDTLLAFARVQPLLLVLDDLQWADELSLAFLQSLRPERLAGHGLLVVGTWRLEEVSDALRELAGAPGAVSLSLQRLEATGVGEMVRGMLALREPPAALVDFLLRHSSGNPFFIAEYLRAAMDEGLLFRDGSGVWRLQSRGEAAGGLDEALPAPRSLAELLERRLGLLDVESRSLAQRAAVLGREFELDLLRDLAGLDDTRAMDTVEALRLRQVLEDAEGGRLRFVHDTLRAAAYARLPEDGARALHHRAAEVIEARYAGAPDVERHAAGLGHHWARAKVHDRAGLWLSRAAKRARAAYATNEAIGHYRSALDELRQLPPEASAPARRELEALAYEGLGELWGLTGRNEEARGAFAQALERVPQALRLTRARLHLGVGKAWEVQHQQDEALRALEAAEASLGPVPTEGGEPDWWQVWVQVQIERVSVHYWRARADEGAALLQRVQPVIVARGTAHQRAFFYRALFQTEVRRERYRLSATTLDHIRASLAGMEEAGDEAETCLVRSGLAIGLLLTGALDESEPHLEALIRSAERRGDALLMARSLGYLALLHRQRSRIVETRRVSERALAAAEAGKLQDYVGLARANLAWVTWMEGDATGAERLFRAALEPWRPPAYVFPFQWVARLPLMRLALDAGRLEEAREHARDLLDASQQRLSDALTMALEEVLAFQVQCSRESLARALEQARREGLA</sequence>
<dbReference type="SUPFAM" id="SSF52540">
    <property type="entry name" value="P-loop containing nucleoside triphosphate hydrolases"/>
    <property type="match status" value="1"/>
</dbReference>
<feature type="binding site" evidence="4">
    <location>
        <position position="57"/>
    </location>
    <ligand>
        <name>ATP</name>
        <dbReference type="ChEBI" id="CHEBI:30616"/>
    </ligand>
</feature>
<dbReference type="PANTHER" id="PTHR16305">
    <property type="entry name" value="TESTICULAR SOLUBLE ADENYLYL CYCLASE"/>
    <property type="match status" value="1"/>
</dbReference>
<feature type="domain" description="Protein kinase" evidence="5">
    <location>
        <begin position="28"/>
        <end position="293"/>
    </location>
</feature>
<evidence type="ECO:0000313" key="6">
    <source>
        <dbReference type="EMBL" id="SEU42674.1"/>
    </source>
</evidence>
<keyword evidence="2 4" id="KW-0067">ATP-binding</keyword>
<evidence type="ECO:0000256" key="3">
    <source>
        <dbReference type="PROSITE-ProRule" id="PRU00339"/>
    </source>
</evidence>
<dbReference type="InterPro" id="IPR027417">
    <property type="entry name" value="P-loop_NTPase"/>
</dbReference>
<dbReference type="Pfam" id="PF00069">
    <property type="entry name" value="Pkinase"/>
    <property type="match status" value="1"/>
</dbReference>
<reference evidence="6 7" key="1">
    <citation type="submission" date="2016-10" db="EMBL/GenBank/DDBJ databases">
        <authorList>
            <person name="Varghese N."/>
            <person name="Submissions S."/>
        </authorList>
    </citation>
    <scope>NUCLEOTIDE SEQUENCE [LARGE SCALE GENOMIC DNA]</scope>
    <source>
        <strain evidence="6 7">DSM 16525</strain>
    </source>
</reference>
<proteinExistence type="predicted"/>
<accession>A0ABY1CX60</accession>
<dbReference type="InterPro" id="IPR041664">
    <property type="entry name" value="AAA_16"/>
</dbReference>
<dbReference type="InterPro" id="IPR008271">
    <property type="entry name" value="Ser/Thr_kinase_AS"/>
</dbReference>
<dbReference type="InterPro" id="IPR011990">
    <property type="entry name" value="TPR-like_helical_dom_sf"/>
</dbReference>
<dbReference type="Gene3D" id="1.25.40.10">
    <property type="entry name" value="Tetratricopeptide repeat domain"/>
    <property type="match status" value="2"/>
</dbReference>
<evidence type="ECO:0000256" key="4">
    <source>
        <dbReference type="PROSITE-ProRule" id="PRU10141"/>
    </source>
</evidence>
<dbReference type="PROSITE" id="PS50005">
    <property type="entry name" value="TPR"/>
    <property type="match status" value="1"/>
</dbReference>
<dbReference type="Gene3D" id="3.30.200.20">
    <property type="entry name" value="Phosphorylase Kinase, domain 1"/>
    <property type="match status" value="1"/>
</dbReference>